<name>A0A1C3RFG3_9PROT</name>
<protein>
    <submittedName>
        <fullName evidence="1">PnpC1</fullName>
        <ecNumber evidence="1">1.13.11.-</ecNumber>
    </submittedName>
</protein>
<evidence type="ECO:0000313" key="1">
    <source>
        <dbReference type="EMBL" id="SCA56033.1"/>
    </source>
</evidence>
<proteinExistence type="predicted"/>
<accession>A0A1C3RFG3</accession>
<dbReference type="OrthoDB" id="8442236at2"/>
<sequence>MTEYQTVFGSLRDFDKGHIEIINDKPMHYAFSNVFEVASNSAPYEKVAVAKNLENVIEAVRIEGDSPWYTNAHDEFAIVMDGEVEVHVYKAVDGEKIDEEKEGTHLAEGEPKGPKMGMAVLKRGHQCIMPKGCVYQFRAREVGALIQQTIQGPLTVEKWAEICYT</sequence>
<dbReference type="Proteomes" id="UP000231658">
    <property type="component" value="Unassembled WGS sequence"/>
</dbReference>
<dbReference type="InterPro" id="IPR014710">
    <property type="entry name" value="RmlC-like_jellyroll"/>
</dbReference>
<dbReference type="InterPro" id="IPR011051">
    <property type="entry name" value="RmlC_Cupin_sf"/>
</dbReference>
<dbReference type="CDD" id="cd20297">
    <property type="entry name" value="cupin_HQDO_small"/>
    <property type="match status" value="1"/>
</dbReference>
<dbReference type="SUPFAM" id="SSF51182">
    <property type="entry name" value="RmlC-like cupins"/>
    <property type="match status" value="1"/>
</dbReference>
<dbReference type="RefSeq" id="WP_069186721.1">
    <property type="nucleotide sequence ID" value="NZ_FLYE01000008.1"/>
</dbReference>
<evidence type="ECO:0000313" key="2">
    <source>
        <dbReference type="Proteomes" id="UP000231658"/>
    </source>
</evidence>
<organism evidence="1 2">
    <name type="scientific">Candidatus Terasakiella magnetica</name>
    <dbReference type="NCBI Taxonomy" id="1867952"/>
    <lineage>
        <taxon>Bacteria</taxon>
        <taxon>Pseudomonadati</taxon>
        <taxon>Pseudomonadota</taxon>
        <taxon>Alphaproteobacteria</taxon>
        <taxon>Rhodospirillales</taxon>
        <taxon>Terasakiellaceae</taxon>
        <taxon>Terasakiella</taxon>
    </lineage>
</organism>
<gene>
    <name evidence="1" type="primary">pnpC</name>
    <name evidence="1" type="ORF">MTBPR1_160024</name>
</gene>
<dbReference type="EMBL" id="FLYE01000008">
    <property type="protein sequence ID" value="SCA56033.1"/>
    <property type="molecule type" value="Genomic_DNA"/>
</dbReference>
<reference evidence="1 2" key="1">
    <citation type="submission" date="2016-07" db="EMBL/GenBank/DDBJ databases">
        <authorList>
            <person name="Lefevre C.T."/>
        </authorList>
    </citation>
    <scope>NUCLEOTIDE SEQUENCE [LARGE SCALE GENOMIC DNA]</scope>
    <source>
        <strain evidence="1">PR1</strain>
    </source>
</reference>
<dbReference type="Gene3D" id="2.60.120.10">
    <property type="entry name" value="Jelly Rolls"/>
    <property type="match status" value="1"/>
</dbReference>
<dbReference type="GO" id="GO:0016491">
    <property type="term" value="F:oxidoreductase activity"/>
    <property type="evidence" value="ECO:0007669"/>
    <property type="project" value="UniProtKB-KW"/>
</dbReference>
<keyword evidence="2" id="KW-1185">Reference proteome</keyword>
<dbReference type="STRING" id="1867952.MTBPR1_160024"/>
<dbReference type="EC" id="1.13.11.-" evidence="1"/>
<dbReference type="AlphaFoldDB" id="A0A1C3RFG3"/>
<keyword evidence="1" id="KW-0560">Oxidoreductase</keyword>